<sequence length="256" mass="28479">MAPRPLDQNGTPQQPTQPEKADPSHTAASNPLSKPEVVQAGEIMLIISLVLILIVVISISIHLYLKRQRRIRRKTSPRNKGKDGNAQPELQSKEKKMVELVGTPLCEMGDSEPRHEMEDAEVLERDTIIEPEHPQEHPVHIVSPLTPNYDDGRMFGDMSTRATAQPEAGVYAAYMIRIRSEFPRSCLALSTISAQKYGHCCSLQFMQSQCQHIWTSTPEKATNTFVSSVEATERPVGDLRRSMKAPGDRGVSASSR</sequence>
<accession>A0A177C0K5</accession>
<keyword evidence="4" id="KW-1185">Reference proteome</keyword>
<dbReference type="AlphaFoldDB" id="A0A177C0K5"/>
<organism evidence="3 4">
    <name type="scientific">Paraphaeosphaeria sporulosa</name>
    <dbReference type="NCBI Taxonomy" id="1460663"/>
    <lineage>
        <taxon>Eukaryota</taxon>
        <taxon>Fungi</taxon>
        <taxon>Dikarya</taxon>
        <taxon>Ascomycota</taxon>
        <taxon>Pezizomycotina</taxon>
        <taxon>Dothideomycetes</taxon>
        <taxon>Pleosporomycetidae</taxon>
        <taxon>Pleosporales</taxon>
        <taxon>Massarineae</taxon>
        <taxon>Didymosphaeriaceae</taxon>
        <taxon>Paraphaeosphaeria</taxon>
    </lineage>
</organism>
<keyword evidence="2" id="KW-0472">Membrane</keyword>
<dbReference type="GeneID" id="28765652"/>
<feature type="compositionally biased region" description="Basic and acidic residues" evidence="1">
    <location>
        <begin position="232"/>
        <end position="241"/>
    </location>
</feature>
<dbReference type="Proteomes" id="UP000077069">
    <property type="component" value="Unassembled WGS sequence"/>
</dbReference>
<evidence type="ECO:0000313" key="4">
    <source>
        <dbReference type="Proteomes" id="UP000077069"/>
    </source>
</evidence>
<feature type="region of interest" description="Disordered" evidence="1">
    <location>
        <begin position="1"/>
        <end position="32"/>
    </location>
</feature>
<keyword evidence="2" id="KW-1133">Transmembrane helix</keyword>
<keyword evidence="2" id="KW-0812">Transmembrane</keyword>
<dbReference type="RefSeq" id="XP_018031689.1">
    <property type="nucleotide sequence ID" value="XM_018182166.1"/>
</dbReference>
<proteinExistence type="predicted"/>
<dbReference type="EMBL" id="KV441557">
    <property type="protein sequence ID" value="OAG01324.1"/>
    <property type="molecule type" value="Genomic_DNA"/>
</dbReference>
<feature type="region of interest" description="Disordered" evidence="1">
    <location>
        <begin position="232"/>
        <end position="256"/>
    </location>
</feature>
<feature type="region of interest" description="Disordered" evidence="1">
    <location>
        <begin position="74"/>
        <end position="94"/>
    </location>
</feature>
<protein>
    <submittedName>
        <fullName evidence="3">Uncharacterized protein</fullName>
    </submittedName>
</protein>
<reference evidence="3 4" key="1">
    <citation type="submission" date="2016-05" db="EMBL/GenBank/DDBJ databases">
        <title>Comparative analysis of secretome profiles of manganese(II)-oxidizing ascomycete fungi.</title>
        <authorList>
            <consortium name="DOE Joint Genome Institute"/>
            <person name="Zeiner C.A."/>
            <person name="Purvine S.O."/>
            <person name="Zink E.M."/>
            <person name="Wu S."/>
            <person name="Pasa-Tolic L."/>
            <person name="Chaput D.L."/>
            <person name="Haridas S."/>
            <person name="Grigoriev I.V."/>
            <person name="Santelli C.M."/>
            <person name="Hansel C.M."/>
        </authorList>
    </citation>
    <scope>NUCLEOTIDE SEQUENCE [LARGE SCALE GENOMIC DNA]</scope>
    <source>
        <strain evidence="3 4">AP3s5-JAC2a</strain>
    </source>
</reference>
<evidence type="ECO:0000313" key="3">
    <source>
        <dbReference type="EMBL" id="OAG01324.1"/>
    </source>
</evidence>
<dbReference type="OrthoDB" id="3798061at2759"/>
<dbReference type="InParanoid" id="A0A177C0K5"/>
<name>A0A177C0K5_9PLEO</name>
<gene>
    <name evidence="3" type="ORF">CC84DRAFT_1208512</name>
</gene>
<evidence type="ECO:0000256" key="1">
    <source>
        <dbReference type="SAM" id="MobiDB-lite"/>
    </source>
</evidence>
<feature type="transmembrane region" description="Helical" evidence="2">
    <location>
        <begin position="43"/>
        <end position="65"/>
    </location>
</feature>
<feature type="compositionally biased region" description="Polar residues" evidence="1">
    <location>
        <begin position="8"/>
        <end position="17"/>
    </location>
</feature>
<evidence type="ECO:0000256" key="2">
    <source>
        <dbReference type="SAM" id="Phobius"/>
    </source>
</evidence>